<dbReference type="SUPFAM" id="SSF53098">
    <property type="entry name" value="Ribonuclease H-like"/>
    <property type="match status" value="1"/>
</dbReference>
<dbReference type="InterPro" id="IPR002156">
    <property type="entry name" value="RNaseH_domain"/>
</dbReference>
<dbReference type="PANTHER" id="PTHR10642">
    <property type="entry name" value="RIBONUCLEASE H1"/>
    <property type="match status" value="1"/>
</dbReference>
<evidence type="ECO:0000256" key="2">
    <source>
        <dbReference type="ARBA" id="ARBA00004065"/>
    </source>
</evidence>
<dbReference type="EC" id="3.1.26.4" evidence="5 11"/>
<dbReference type="InterPro" id="IPR050092">
    <property type="entry name" value="RNase_H"/>
</dbReference>
<keyword evidence="15" id="KW-1185">Reference proteome</keyword>
<keyword evidence="7 11" id="KW-0479">Metal-binding</keyword>
<gene>
    <name evidence="11" type="primary">rnhA</name>
    <name evidence="14" type="ORF">E1263_00450</name>
</gene>
<dbReference type="NCBIfam" id="NF001236">
    <property type="entry name" value="PRK00203.1"/>
    <property type="match status" value="1"/>
</dbReference>
<keyword evidence="10 11" id="KW-0460">Magnesium</keyword>
<accession>A0A4R4ZYL2</accession>
<keyword evidence="11" id="KW-0963">Cytoplasm</keyword>
<feature type="domain" description="RNase H type-1" evidence="13">
    <location>
        <begin position="3"/>
        <end position="146"/>
    </location>
</feature>
<dbReference type="Pfam" id="PF00075">
    <property type="entry name" value="RNase_H"/>
    <property type="match status" value="1"/>
</dbReference>
<reference evidence="14 15" key="1">
    <citation type="submission" date="2019-03" db="EMBL/GenBank/DDBJ databases">
        <title>Draft genome sequences of novel Actinobacteria.</title>
        <authorList>
            <person name="Sahin N."/>
            <person name="Ay H."/>
            <person name="Saygin H."/>
        </authorList>
    </citation>
    <scope>NUCLEOTIDE SEQUENCE [LARGE SCALE GENOMIC DNA]</scope>
    <source>
        <strain evidence="14 15">JCM 13523</strain>
    </source>
</reference>
<dbReference type="InterPro" id="IPR012337">
    <property type="entry name" value="RNaseH-like_sf"/>
</dbReference>
<feature type="binding site" evidence="11">
    <location>
        <position position="51"/>
    </location>
    <ligand>
        <name>Mg(2+)</name>
        <dbReference type="ChEBI" id="CHEBI:18420"/>
        <label>1</label>
    </ligand>
</feature>
<dbReference type="GO" id="GO:0004523">
    <property type="term" value="F:RNA-DNA hybrid ribonuclease activity"/>
    <property type="evidence" value="ECO:0007669"/>
    <property type="project" value="UniProtKB-UniRule"/>
</dbReference>
<dbReference type="PROSITE" id="PS50879">
    <property type="entry name" value="RNASE_H_1"/>
    <property type="match status" value="1"/>
</dbReference>
<dbReference type="CDD" id="cd09278">
    <property type="entry name" value="RNase_HI_prokaryote_like"/>
    <property type="match status" value="1"/>
</dbReference>
<evidence type="ECO:0000256" key="10">
    <source>
        <dbReference type="ARBA" id="ARBA00022842"/>
    </source>
</evidence>
<comment type="catalytic activity">
    <reaction evidence="1 11">
        <text>Endonucleolytic cleavage to 5'-phosphomonoester.</text>
        <dbReference type="EC" id="3.1.26.4"/>
    </reaction>
</comment>
<protein>
    <recommendedName>
        <fullName evidence="5 11">Ribonuclease H</fullName>
        <shortName evidence="11">RNase H</shortName>
        <ecNumber evidence="5 11">3.1.26.4</ecNumber>
    </recommendedName>
</protein>
<dbReference type="GO" id="GO:0003676">
    <property type="term" value="F:nucleic acid binding"/>
    <property type="evidence" value="ECO:0007669"/>
    <property type="project" value="InterPro"/>
</dbReference>
<comment type="caution">
    <text evidence="14">The sequence shown here is derived from an EMBL/GenBank/DDBJ whole genome shotgun (WGS) entry which is preliminary data.</text>
</comment>
<evidence type="ECO:0000256" key="8">
    <source>
        <dbReference type="ARBA" id="ARBA00022759"/>
    </source>
</evidence>
<evidence type="ECO:0000256" key="4">
    <source>
        <dbReference type="ARBA" id="ARBA00011245"/>
    </source>
</evidence>
<dbReference type="InterPro" id="IPR022892">
    <property type="entry name" value="RNaseHI"/>
</dbReference>
<evidence type="ECO:0000256" key="7">
    <source>
        <dbReference type="ARBA" id="ARBA00022723"/>
    </source>
</evidence>
<feature type="binding site" evidence="11">
    <location>
        <position position="12"/>
    </location>
    <ligand>
        <name>Mg(2+)</name>
        <dbReference type="ChEBI" id="CHEBI:18420"/>
        <label>1</label>
    </ligand>
</feature>
<feature type="region of interest" description="Disordered" evidence="12">
    <location>
        <begin position="156"/>
        <end position="179"/>
    </location>
</feature>
<name>A0A4R4ZYL2_9ACTN</name>
<dbReference type="Proteomes" id="UP000295124">
    <property type="component" value="Unassembled WGS sequence"/>
</dbReference>
<dbReference type="GO" id="GO:0005737">
    <property type="term" value="C:cytoplasm"/>
    <property type="evidence" value="ECO:0007669"/>
    <property type="project" value="UniProtKB-SubCell"/>
</dbReference>
<evidence type="ECO:0000259" key="13">
    <source>
        <dbReference type="PROSITE" id="PS50879"/>
    </source>
</evidence>
<dbReference type="AlphaFoldDB" id="A0A4R4ZYL2"/>
<dbReference type="FunFam" id="3.30.420.10:FF:000089">
    <property type="entry name" value="Ribonuclease H"/>
    <property type="match status" value="1"/>
</dbReference>
<dbReference type="InterPro" id="IPR036397">
    <property type="entry name" value="RNaseH_sf"/>
</dbReference>
<evidence type="ECO:0000256" key="6">
    <source>
        <dbReference type="ARBA" id="ARBA00022722"/>
    </source>
</evidence>
<dbReference type="HAMAP" id="MF_00042">
    <property type="entry name" value="RNase_H"/>
    <property type="match status" value="1"/>
</dbReference>
<evidence type="ECO:0000313" key="15">
    <source>
        <dbReference type="Proteomes" id="UP000295124"/>
    </source>
</evidence>
<feature type="compositionally biased region" description="Pro residues" evidence="12">
    <location>
        <begin position="168"/>
        <end position="179"/>
    </location>
</feature>
<comment type="subcellular location">
    <subcellularLocation>
        <location evidence="11">Cytoplasm</location>
    </subcellularLocation>
</comment>
<dbReference type="GO" id="GO:0000287">
    <property type="term" value="F:magnesium ion binding"/>
    <property type="evidence" value="ECO:0007669"/>
    <property type="project" value="UniProtKB-UniRule"/>
</dbReference>
<comment type="function">
    <text evidence="2 11">Endonuclease that specifically degrades the RNA of RNA-DNA hybrids.</text>
</comment>
<comment type="similarity">
    <text evidence="3 11">Belongs to the RNase H family.</text>
</comment>
<evidence type="ECO:0000256" key="9">
    <source>
        <dbReference type="ARBA" id="ARBA00022801"/>
    </source>
</evidence>
<evidence type="ECO:0000256" key="1">
    <source>
        <dbReference type="ARBA" id="ARBA00000077"/>
    </source>
</evidence>
<feature type="binding site" evidence="11">
    <location>
        <position position="12"/>
    </location>
    <ligand>
        <name>Mg(2+)</name>
        <dbReference type="ChEBI" id="CHEBI:18420"/>
        <label>2</label>
    </ligand>
</feature>
<feature type="binding site" evidence="11">
    <location>
        <position position="74"/>
    </location>
    <ligand>
        <name>Mg(2+)</name>
        <dbReference type="ChEBI" id="CHEBI:18420"/>
        <label>1</label>
    </ligand>
</feature>
<dbReference type="PANTHER" id="PTHR10642:SF26">
    <property type="entry name" value="RIBONUCLEASE H1"/>
    <property type="match status" value="1"/>
</dbReference>
<evidence type="ECO:0000256" key="5">
    <source>
        <dbReference type="ARBA" id="ARBA00012180"/>
    </source>
</evidence>
<organism evidence="14 15">
    <name type="scientific">Kribbella antibiotica</name>
    <dbReference type="NCBI Taxonomy" id="190195"/>
    <lineage>
        <taxon>Bacteria</taxon>
        <taxon>Bacillati</taxon>
        <taxon>Actinomycetota</taxon>
        <taxon>Actinomycetes</taxon>
        <taxon>Propionibacteriales</taxon>
        <taxon>Kribbellaceae</taxon>
        <taxon>Kribbella</taxon>
    </lineage>
</organism>
<dbReference type="GO" id="GO:0043137">
    <property type="term" value="P:DNA replication, removal of RNA primer"/>
    <property type="evidence" value="ECO:0007669"/>
    <property type="project" value="TreeGrafter"/>
</dbReference>
<evidence type="ECO:0000256" key="3">
    <source>
        <dbReference type="ARBA" id="ARBA00005300"/>
    </source>
</evidence>
<dbReference type="Gene3D" id="3.30.420.10">
    <property type="entry name" value="Ribonuclease H-like superfamily/Ribonuclease H"/>
    <property type="match status" value="1"/>
</dbReference>
<feature type="binding site" evidence="11">
    <location>
        <position position="138"/>
    </location>
    <ligand>
        <name>Mg(2+)</name>
        <dbReference type="ChEBI" id="CHEBI:18420"/>
        <label>2</label>
    </ligand>
</feature>
<proteinExistence type="inferred from homology"/>
<dbReference type="EMBL" id="SMKX01000001">
    <property type="protein sequence ID" value="TDD63456.1"/>
    <property type="molecule type" value="Genomic_DNA"/>
</dbReference>
<evidence type="ECO:0000256" key="12">
    <source>
        <dbReference type="SAM" id="MobiDB-lite"/>
    </source>
</evidence>
<sequence>MTDKQVVEIFTDGACSPNPGPGGWGVVLRYGEHEKELYGGEPAETTNNRMELMAPIMALEGLTRDGELVKVHTDSTYVRNGITQWLPKWKLNGWRTSAKQPVKNADLWQRLDQANARHEVEWLWVKGHAGHPENERADRLAVKGLEEAVGHAVVQPGAQSATAFRPAPVQPDPEPSLFD</sequence>
<keyword evidence="9 11" id="KW-0378">Hydrolase</keyword>
<evidence type="ECO:0000313" key="14">
    <source>
        <dbReference type="EMBL" id="TDD63456.1"/>
    </source>
</evidence>
<comment type="subunit">
    <text evidence="4 11">Monomer.</text>
</comment>
<dbReference type="OrthoDB" id="7845843at2"/>
<keyword evidence="8 11" id="KW-0255">Endonuclease</keyword>
<comment type="cofactor">
    <cofactor evidence="11">
        <name>Mg(2+)</name>
        <dbReference type="ChEBI" id="CHEBI:18420"/>
    </cofactor>
    <text evidence="11">Binds 1 Mg(2+) ion per subunit. May bind a second metal ion at a regulatory site, or after substrate binding.</text>
</comment>
<keyword evidence="6 11" id="KW-0540">Nuclease</keyword>
<evidence type="ECO:0000256" key="11">
    <source>
        <dbReference type="HAMAP-Rule" id="MF_00042"/>
    </source>
</evidence>